<name>A0ABT6TLZ3_9BACL</name>
<dbReference type="Proteomes" id="UP001161691">
    <property type="component" value="Unassembled WGS sequence"/>
</dbReference>
<accession>A0ABT6TLZ3</accession>
<sequence>MTEISELDMLLNRLSKEELVRIVAEVCEQDPMLKNSLLLKYGEEKSDKRQVQTFK</sequence>
<organism evidence="1 2">
    <name type="scientific">Cohnella hashimotonis</name>
    <dbReference type="NCBI Taxonomy" id="2826895"/>
    <lineage>
        <taxon>Bacteria</taxon>
        <taxon>Bacillati</taxon>
        <taxon>Bacillota</taxon>
        <taxon>Bacilli</taxon>
        <taxon>Bacillales</taxon>
        <taxon>Paenibacillaceae</taxon>
        <taxon>Cohnella</taxon>
    </lineage>
</organism>
<evidence type="ECO:0000313" key="2">
    <source>
        <dbReference type="Proteomes" id="UP001161691"/>
    </source>
</evidence>
<reference evidence="1" key="1">
    <citation type="submission" date="2023-04" db="EMBL/GenBank/DDBJ databases">
        <title>Comparative genomic analysis of Cohnella hashimotonis sp. nov., isolated from the International Space Station.</title>
        <authorList>
            <person name="Venkateswaran K."/>
            <person name="Simpson A."/>
        </authorList>
    </citation>
    <scope>NUCLEOTIDE SEQUENCE</scope>
    <source>
        <strain evidence="1">F6_2S_P_1</strain>
    </source>
</reference>
<keyword evidence="2" id="KW-1185">Reference proteome</keyword>
<proteinExistence type="predicted"/>
<protein>
    <submittedName>
        <fullName evidence="1">Uncharacterized protein</fullName>
    </submittedName>
</protein>
<gene>
    <name evidence="1" type="ORF">KB449_22550</name>
</gene>
<dbReference type="EMBL" id="JAGRPV010000001">
    <property type="protein sequence ID" value="MDI4647750.1"/>
    <property type="molecule type" value="Genomic_DNA"/>
</dbReference>
<dbReference type="RefSeq" id="WP_282910498.1">
    <property type="nucleotide sequence ID" value="NZ_JAGRPV010000001.1"/>
</dbReference>
<comment type="caution">
    <text evidence="1">The sequence shown here is derived from an EMBL/GenBank/DDBJ whole genome shotgun (WGS) entry which is preliminary data.</text>
</comment>
<evidence type="ECO:0000313" key="1">
    <source>
        <dbReference type="EMBL" id="MDI4647750.1"/>
    </source>
</evidence>